<name>A0A9P9BWG3_9PEZI</name>
<feature type="region of interest" description="Disordered" evidence="1">
    <location>
        <begin position="1"/>
        <end position="60"/>
    </location>
</feature>
<dbReference type="AlphaFoldDB" id="A0A9P9BWG3"/>
<evidence type="ECO:0000313" key="2">
    <source>
        <dbReference type="EMBL" id="KAH7040767.1"/>
    </source>
</evidence>
<organism evidence="2 3">
    <name type="scientific">Microdochium trichocladiopsis</name>
    <dbReference type="NCBI Taxonomy" id="1682393"/>
    <lineage>
        <taxon>Eukaryota</taxon>
        <taxon>Fungi</taxon>
        <taxon>Dikarya</taxon>
        <taxon>Ascomycota</taxon>
        <taxon>Pezizomycotina</taxon>
        <taxon>Sordariomycetes</taxon>
        <taxon>Xylariomycetidae</taxon>
        <taxon>Xylariales</taxon>
        <taxon>Microdochiaceae</taxon>
        <taxon>Microdochium</taxon>
    </lineage>
</organism>
<evidence type="ECO:0000256" key="1">
    <source>
        <dbReference type="SAM" id="MobiDB-lite"/>
    </source>
</evidence>
<sequence>MIPRDAPLAEAAETMTTRCEPARNFEEAGQGRAGRSRQAMRHNDAEQVETARQLQRGGSCRPAIGQWGEACSIRPSCAWSGPATSDHPPKPSVQCRAPFIARDCLKHSPSAANISRTAQSKPQHQMLARLGLGWQSLPSPALLALVGHACP</sequence>
<comment type="caution">
    <text evidence="2">The sequence shown here is derived from an EMBL/GenBank/DDBJ whole genome shotgun (WGS) entry which is preliminary data.</text>
</comment>
<dbReference type="GeneID" id="70181918"/>
<accession>A0A9P9BWG3</accession>
<dbReference type="EMBL" id="JAGTJQ010000001">
    <property type="protein sequence ID" value="KAH7040767.1"/>
    <property type="molecule type" value="Genomic_DNA"/>
</dbReference>
<reference evidence="2" key="1">
    <citation type="journal article" date="2021" name="Nat. Commun.">
        <title>Genetic determinants of endophytism in the Arabidopsis root mycobiome.</title>
        <authorList>
            <person name="Mesny F."/>
            <person name="Miyauchi S."/>
            <person name="Thiergart T."/>
            <person name="Pickel B."/>
            <person name="Atanasova L."/>
            <person name="Karlsson M."/>
            <person name="Huettel B."/>
            <person name="Barry K.W."/>
            <person name="Haridas S."/>
            <person name="Chen C."/>
            <person name="Bauer D."/>
            <person name="Andreopoulos W."/>
            <person name="Pangilinan J."/>
            <person name="LaButti K."/>
            <person name="Riley R."/>
            <person name="Lipzen A."/>
            <person name="Clum A."/>
            <person name="Drula E."/>
            <person name="Henrissat B."/>
            <person name="Kohler A."/>
            <person name="Grigoriev I.V."/>
            <person name="Martin F.M."/>
            <person name="Hacquard S."/>
        </authorList>
    </citation>
    <scope>NUCLEOTIDE SEQUENCE</scope>
    <source>
        <strain evidence="2">MPI-CAGE-CH-0230</strain>
    </source>
</reference>
<dbReference type="RefSeq" id="XP_046018822.1">
    <property type="nucleotide sequence ID" value="XM_046152372.1"/>
</dbReference>
<proteinExistence type="predicted"/>
<keyword evidence="3" id="KW-1185">Reference proteome</keyword>
<protein>
    <submittedName>
        <fullName evidence="2">Uncharacterized protein</fullName>
    </submittedName>
</protein>
<dbReference type="Proteomes" id="UP000756346">
    <property type="component" value="Unassembled WGS sequence"/>
</dbReference>
<evidence type="ECO:0000313" key="3">
    <source>
        <dbReference type="Proteomes" id="UP000756346"/>
    </source>
</evidence>
<gene>
    <name evidence="2" type="ORF">B0I36DRAFT_311424</name>
</gene>